<gene>
    <name evidence="3" type="ORF">CYMTET_3694</name>
</gene>
<feature type="compositionally biased region" description="Pro residues" evidence="1">
    <location>
        <begin position="800"/>
        <end position="812"/>
    </location>
</feature>
<accession>A0AAE0H360</accession>
<dbReference type="Proteomes" id="UP001190700">
    <property type="component" value="Unassembled WGS sequence"/>
</dbReference>
<feature type="compositionally biased region" description="Low complexity" evidence="1">
    <location>
        <begin position="2662"/>
        <end position="2678"/>
    </location>
</feature>
<keyword evidence="2" id="KW-0472">Membrane</keyword>
<feature type="transmembrane region" description="Helical" evidence="2">
    <location>
        <begin position="3480"/>
        <end position="3509"/>
    </location>
</feature>
<feature type="region of interest" description="Disordered" evidence="1">
    <location>
        <begin position="2226"/>
        <end position="2275"/>
    </location>
</feature>
<protein>
    <submittedName>
        <fullName evidence="3">Uncharacterized protein</fullName>
    </submittedName>
</protein>
<evidence type="ECO:0000313" key="3">
    <source>
        <dbReference type="EMBL" id="KAK3288870.1"/>
    </source>
</evidence>
<feature type="compositionally biased region" description="Low complexity" evidence="1">
    <location>
        <begin position="813"/>
        <end position="827"/>
    </location>
</feature>
<keyword evidence="4" id="KW-1185">Reference proteome</keyword>
<proteinExistence type="predicted"/>
<name>A0AAE0H360_9CHLO</name>
<dbReference type="EMBL" id="LGRX02000340">
    <property type="protein sequence ID" value="KAK3288870.1"/>
    <property type="molecule type" value="Genomic_DNA"/>
</dbReference>
<evidence type="ECO:0000313" key="4">
    <source>
        <dbReference type="Proteomes" id="UP001190700"/>
    </source>
</evidence>
<reference evidence="3 4" key="1">
    <citation type="journal article" date="2015" name="Genome Biol. Evol.">
        <title>Comparative Genomics of a Bacterivorous Green Alga Reveals Evolutionary Causalities and Consequences of Phago-Mixotrophic Mode of Nutrition.</title>
        <authorList>
            <person name="Burns J.A."/>
            <person name="Paasch A."/>
            <person name="Narechania A."/>
            <person name="Kim E."/>
        </authorList>
    </citation>
    <scope>NUCLEOTIDE SEQUENCE [LARGE SCALE GENOMIC DNA]</scope>
    <source>
        <strain evidence="3 4">PLY_AMNH</strain>
    </source>
</reference>
<evidence type="ECO:0000256" key="1">
    <source>
        <dbReference type="SAM" id="MobiDB-lite"/>
    </source>
</evidence>
<keyword evidence="2" id="KW-0812">Transmembrane</keyword>
<feature type="region of interest" description="Disordered" evidence="1">
    <location>
        <begin position="2655"/>
        <end position="2705"/>
    </location>
</feature>
<evidence type="ECO:0000256" key="2">
    <source>
        <dbReference type="SAM" id="Phobius"/>
    </source>
</evidence>
<feature type="transmembrane region" description="Helical" evidence="2">
    <location>
        <begin position="3289"/>
        <end position="3313"/>
    </location>
</feature>
<sequence>MQESESKRGDDAVIFRPTVNAIHPLRNWKLALYQAKSCDGDVGECTYPPYAEVYADGRNQPVAEMYNLAKRYKRSASLWQTDDEFVQMCFDACMDSNRLDAKDENGEDYHILNTEHNEATVDDDFRERYSKTFRPFRELYESVSFTCLSVSVVEDLMNRPVHDMDVYESAKMHWMGTYRPVNISRPSGSQKRLMCILSDIAYSDQRTIPVEWETPSSWNVYTRLQSDSSFPFSGMLGGAASTEEAVLGGTALQMERSSRVYDRAGWEYWSLYREYGNRLYTEASEYDQKDAYVVTDIDSKANCICKPLSGTQEPQVHVSTELRVCGNNDRRASASGDGTNVKPEAYPELLDNLYSRCYMSPSLHTSDREHSCTAYADPPVYGDGQLCTFISHALWSVDCFPTFGVCSEKMTRAECERSPQRKPMCFWYADHCQQRYVTCEALRYDAVSLVCRGDERACVQLGTSSKCNAEAGCIFANGSCHELVDYASDCVPTEFVEGSACNASEATQHALRNIFYPDKPVDGVGRRLHTEQYTEHGIYKNDPVSVPCGGSLTPNITGVLNISARFVTCDPELSIAGYRADVHKAYVVDGFAHPVLHLSLKKEYAFRMHRTTSSNPVYSLDESVVGYNFVAVREATGFHSTTASDSVQVASPLVDYDGIAFPHLMRGSDEYYYGTDQEEYTPFKINMATLVQNNTDLFTNPRSLFQTVANVGNATTCVYLNSTSPDATASCCELVVADAFSQAFEEFGHECVDPSLMTSLEHLDDRLSGDFVYYGLPEGCHLYNTHPKTLYSCGPECAMRPPPPSPPAPSPASTPKGASSASVVSAPAQSARTTRHTALASTHSKKVLTLFVAQRHMCASLNSISEVCTSDDHTFDESLLCDEVKYASGASMPFEFYYADAHEEGMGGQLLLYVDEVPESTYYAATLSPQAPSTSDTPSFYAYIASSEPTNDEASYSNVYGDDVSEKANVADRIASTYKDIWNNTYDTLEEFHVSVYHVVRYDLANDLASWARARFPAVAEILLHGVRVYAEIIRGVLGGTVYLGNRLAHGERASGDVMWRLIDPIFQEYMAVSSSFFDYVHFFMNPVQSYKHRSAKVLCKASDVPNHILSGSLKISATVATAATFPVGTTGESVGCNPTVANCSNGFYALDTSLNLNPICAITAVLENPNVGSDSMSKMTNMFNTRGASGATVIPEGAASYAGLDNFRFSFGSVSLVRYIRNLFRYILGLVIDSLNCVMQAVGVSGEDPDAHDCVAFLSDLSYPTFVINTLVTVTFESQVHMANLLASLSSFVWSFVYVAAKYDPALYSTVSTWPKDASFAAMLPPTMCAGLPHAQCVAQGLGEVTSPGKHTFRWKTVDNEATVVHGCDREWCHCAWVITEDNFDNFQGEGQEQYMYHRSYLTGDKQRITPSDAEAHGFAGFDNDTIRYYRQSVRGVNVTEYGYLGDPDAVDAYTAQEGRFPYWLFSPGACVSACDLTTDKKSCSREFTAYTPSAYLGTAPPFVRVGCTHSSRYGCATNSHHIQPYPLEAATSTLFVAFMSGAQRAAIATNLTAAYLFDRFLLVAEGTVASNNVEAMFGEIVEDSAAMYYLVPYMYAQTQTLLYFRDILVAVLEFVRALAVVLNEDSDARFLDFQREVLDFMMTLEDLADMAGAFMMRLIDDLVRLTLELCKICIELLQFSGDASMGSKLLNDVVEFAEIALDLIYNFGSAVYQMVYRFMAESSFGKQLLSLVEGVCHVANDITDAVQYMQSGLCSFLDQKFTSFKLSKKNYRIAGVKLTLPDITTFPFRLKNAFGSSLGHLVYDAFKCDCPSAKEMARNPDRYTAKKYTGCLKESSCKMPSVGSDTPYRPMEASQCQTSGLDKIRDIHTTSLLPEVGHNDWETHCSMCWATSEAFCMETRTGGEDSNGARGGVFDSYGTTTHTTSDTMTFCARHTKEAACVSEKQTELHLSVCVWDPYFFGDSEDATLRASPGKCLGRRTVKNEYYGQPCVCERCRGGVFCGASGFCQCGVLPSLTLGLECQPSMTLSQMGNVTIYARHDGDASTRCGSCPSDGARALTPSGSHYNSVCYVRQAEFCMYNNRMDNSGIESAEPQTLTRCLEDLEVFGPVLCRNYCDSSVMNDNNLLFHKVSLNYSTHSSLNLYSSLAMQPEDIPNTEFCTCDLNLRAVYMDGVAHGESTSTLDISVDTNGYTASVIQSADDEDAESKRRRRLRRRLLGEDEDEWMARTSNNDTHAETVREGSRARNDTSDENRTRHHAATPVDSEWETSASSNLSATRWNNDTSLSLESMRHIFSVFRDESDAYASLCSVHADCAVPEAICSQVTYGDQTPVLCASCERDTFSWTEAERRCDSRLGHCACGRHITDIVRDTGRDVTVEKWQNVTLAFLANLEMWTGDSLCDKLFRELVRSNPRLDMSEASLSDRVNVDRCIEMRVMGLRARTALNLTTLPVDIVYNQLRWLDLLREMVTGIYVREIGMSDEDARNRTRVLSALERSGVDPALYLDVRERVGDSVGPMYRSILDAVTNTSRNLLQAIERSSTIYNLTSSEQIASLADSVREKYARAVNNGGVVLRHVSKSRIKESVQRLGAHAVPVAWEAAKIVRAIRSTYLKAVHPVEGPDLQRGVEHYYRLQYDQTWHVEHDNVRKNITDRAHQDESEVSSSADDSAASSAGEHSPLGRVTAVRAEGLAGPRPRRPYASAVATSRRLLQSSSSLEESQLSNSRSESCDVYEEVTDLIRNVTTFATSYYRFASSGDAEYPKTHTFQRSLCTYLKTLRLIHPDDASDDGIRFCNTDPYNNRRTTDGRGVFTIIYQEYLLDIRSVLSLSDTFRRAETDKRYDITHTRVSNRSRVSDCTNITPTTFFVCLTELVFDGLSIDFDFDTDVTDVLVNEVWQDKAREGDIEVRSIDEISFYDTEFEGLWYPSDSRLLNSELLPKGNVRFGMQHFRYPIGNWPRKRSTWRTDTGEREYFRSWYEHWRTYDFSQRDGSGAVISDLPLNYRSNYELVDFFLYKESEPDASWWTTDFYEEIGLVPAHILMGMCEIREAAQESVQTNVGGWCGDEQTRSLVFGAEHATRWRELGYGPHDDLRLNWYKVPFGVTSFRFDLAKQRAYGLLRAGVDYPIPLHRIMRDASLTRADVNRISAEDIERRCVILRLDIHEDNFFDNATVRRSAYRCVCSSYVDADELDKCLEDERCIAPKRSFFSLRGYTELPDFVYDNGGWWDCRSVQAGEELPCTPMPSPILRTVANVSSRGHEYELLRHVASTTNRSPRYNELIACEGRDDTFPFLCTMLANVSLALVGIVFFKIVFGMQSVETSMIGGAAVLIATHLALRTSYGWELAFYPAVPTCLADDLAHDLERYLLPRHLEWPSSWATRNLENDRLYGTVDCSADPYGFRDGIRNAFYLWRRHHPSSMNDVCADRRTAWLCESFQEYFRYYDEYDTPRTAEENGHDNVDDMIDVFDACQLRTILNFVPAVTVVFIAMTAAATASSLLVGTGVAGVMVVLNLRTFVQYMVMYINVKIHILTTMVAQES</sequence>
<feature type="compositionally biased region" description="Basic and acidic residues" evidence="1">
    <location>
        <begin position="2235"/>
        <end position="2255"/>
    </location>
</feature>
<keyword evidence="2" id="KW-1133">Transmembrane helix</keyword>
<organism evidence="3 4">
    <name type="scientific">Cymbomonas tetramitiformis</name>
    <dbReference type="NCBI Taxonomy" id="36881"/>
    <lineage>
        <taxon>Eukaryota</taxon>
        <taxon>Viridiplantae</taxon>
        <taxon>Chlorophyta</taxon>
        <taxon>Pyramimonadophyceae</taxon>
        <taxon>Pyramimonadales</taxon>
        <taxon>Pyramimonadaceae</taxon>
        <taxon>Cymbomonas</taxon>
    </lineage>
</organism>
<feature type="region of interest" description="Disordered" evidence="1">
    <location>
        <begin position="800"/>
        <end position="827"/>
    </location>
</feature>
<comment type="caution">
    <text evidence="3">The sequence shown here is derived from an EMBL/GenBank/DDBJ whole genome shotgun (WGS) entry which is preliminary data.</text>
</comment>